<proteinExistence type="predicted"/>
<reference evidence="1" key="1">
    <citation type="submission" date="2022-01" db="EMBL/GenBank/DDBJ databases">
        <authorList>
            <person name="King R."/>
        </authorList>
    </citation>
    <scope>NUCLEOTIDE SEQUENCE</scope>
</reference>
<evidence type="ECO:0000313" key="1">
    <source>
        <dbReference type="EMBL" id="CAH1108898.1"/>
    </source>
</evidence>
<dbReference type="AlphaFoldDB" id="A0A9P0CZ50"/>
<organism evidence="1 2">
    <name type="scientific">Psylliodes chrysocephalus</name>
    <dbReference type="NCBI Taxonomy" id="3402493"/>
    <lineage>
        <taxon>Eukaryota</taxon>
        <taxon>Metazoa</taxon>
        <taxon>Ecdysozoa</taxon>
        <taxon>Arthropoda</taxon>
        <taxon>Hexapoda</taxon>
        <taxon>Insecta</taxon>
        <taxon>Pterygota</taxon>
        <taxon>Neoptera</taxon>
        <taxon>Endopterygota</taxon>
        <taxon>Coleoptera</taxon>
        <taxon>Polyphaga</taxon>
        <taxon>Cucujiformia</taxon>
        <taxon>Chrysomeloidea</taxon>
        <taxon>Chrysomelidae</taxon>
        <taxon>Galerucinae</taxon>
        <taxon>Alticini</taxon>
        <taxon>Psylliodes</taxon>
    </lineage>
</organism>
<name>A0A9P0CZ50_9CUCU</name>
<dbReference type="OrthoDB" id="6753017at2759"/>
<accession>A0A9P0CZ50</accession>
<protein>
    <submittedName>
        <fullName evidence="1">Uncharacterized protein</fullName>
    </submittedName>
</protein>
<keyword evidence="2" id="KW-1185">Reference proteome</keyword>
<dbReference type="EMBL" id="OV651815">
    <property type="protein sequence ID" value="CAH1108898.1"/>
    <property type="molecule type" value="Genomic_DNA"/>
</dbReference>
<gene>
    <name evidence="1" type="ORF">PSYICH_LOCUS8375</name>
</gene>
<evidence type="ECO:0000313" key="2">
    <source>
        <dbReference type="Proteomes" id="UP001153636"/>
    </source>
</evidence>
<sequence>MLKVHLEKNKILTLQAEEDADKLIVIVAISIFSSYEVVKIVGEDIDLLVLLCGLSRDGGDYVFPSNRPNNNILFVKCGRGKNPDVTYLTNSFTQLSQPRNSTRNIESQNLSDLRFQLCTRVAVKPNINLARLPPTRDAARFHSLQTYHQVEKWLGNENNPLDWGWMLSTQGLVPQ</sequence>
<dbReference type="Proteomes" id="UP001153636">
    <property type="component" value="Chromosome 3"/>
</dbReference>